<keyword evidence="2" id="KW-1185">Reference proteome</keyword>
<dbReference type="Proteomes" id="UP000636960">
    <property type="component" value="Unassembled WGS sequence"/>
</dbReference>
<dbReference type="Pfam" id="PF19953">
    <property type="entry name" value="EACC1"/>
    <property type="match status" value="1"/>
</dbReference>
<gene>
    <name evidence="1" type="ORF">Ari01nite_12060</name>
</gene>
<evidence type="ECO:0000313" key="1">
    <source>
        <dbReference type="EMBL" id="GIE93741.1"/>
    </source>
</evidence>
<accession>A0A919MN81</accession>
<sequence>MQVYVTIDEPGAEPERLEELSGPLRAELRDLDVDDVRPVPAGAAPPGSRGIDLAATAAFVVSLGGSAEAITQLVAALQAWVGRGRAHPRTVEMTVGDKTLRLTDATLDQQDRLVDEFVRLIREG</sequence>
<evidence type="ECO:0000313" key="2">
    <source>
        <dbReference type="Proteomes" id="UP000636960"/>
    </source>
</evidence>
<dbReference type="InterPro" id="IPR045428">
    <property type="entry name" value="EACC1"/>
</dbReference>
<organism evidence="1 2">
    <name type="scientific">Paractinoplanes rishiriensis</name>
    <dbReference type="NCBI Taxonomy" id="1050105"/>
    <lineage>
        <taxon>Bacteria</taxon>
        <taxon>Bacillati</taxon>
        <taxon>Actinomycetota</taxon>
        <taxon>Actinomycetes</taxon>
        <taxon>Micromonosporales</taxon>
        <taxon>Micromonosporaceae</taxon>
        <taxon>Paractinoplanes</taxon>
    </lineage>
</organism>
<dbReference type="EMBL" id="BOMV01000007">
    <property type="protein sequence ID" value="GIE93741.1"/>
    <property type="molecule type" value="Genomic_DNA"/>
</dbReference>
<dbReference type="AlphaFoldDB" id="A0A919MN81"/>
<name>A0A919MN81_9ACTN</name>
<reference evidence="1" key="1">
    <citation type="submission" date="2021-01" db="EMBL/GenBank/DDBJ databases">
        <title>Whole genome shotgun sequence of Actinoplanes rishiriensis NBRC 108556.</title>
        <authorList>
            <person name="Komaki H."/>
            <person name="Tamura T."/>
        </authorList>
    </citation>
    <scope>NUCLEOTIDE SEQUENCE</scope>
    <source>
        <strain evidence="1">NBRC 108556</strain>
    </source>
</reference>
<comment type="caution">
    <text evidence="1">The sequence shown here is derived from an EMBL/GenBank/DDBJ whole genome shotgun (WGS) entry which is preliminary data.</text>
</comment>
<dbReference type="RefSeq" id="WP_203780038.1">
    <property type="nucleotide sequence ID" value="NZ_BOMV01000007.1"/>
</dbReference>
<protein>
    <submittedName>
        <fullName evidence="1">Uncharacterized protein</fullName>
    </submittedName>
</protein>
<proteinExistence type="predicted"/>